<evidence type="ECO:0000313" key="1">
    <source>
        <dbReference type="EMBL" id="KOH43614.1"/>
    </source>
</evidence>
<organism evidence="1 2">
    <name type="scientific">Sunxiuqinia dokdonensis</name>
    <dbReference type="NCBI Taxonomy" id="1409788"/>
    <lineage>
        <taxon>Bacteria</taxon>
        <taxon>Pseudomonadati</taxon>
        <taxon>Bacteroidota</taxon>
        <taxon>Bacteroidia</taxon>
        <taxon>Marinilabiliales</taxon>
        <taxon>Prolixibacteraceae</taxon>
        <taxon>Sunxiuqinia</taxon>
    </lineage>
</organism>
<proteinExistence type="predicted"/>
<evidence type="ECO:0000313" key="2">
    <source>
        <dbReference type="Proteomes" id="UP000036958"/>
    </source>
</evidence>
<protein>
    <submittedName>
        <fullName evidence="1">Uncharacterized protein</fullName>
    </submittedName>
</protein>
<keyword evidence="2" id="KW-1185">Reference proteome</keyword>
<gene>
    <name evidence="1" type="ORF">NC99_35340</name>
</gene>
<reference evidence="2" key="1">
    <citation type="submission" date="2015-07" db="EMBL/GenBank/DDBJ databases">
        <title>Genome sequencing of Sunxiuqinia dokdonensis strain SK.</title>
        <authorList>
            <person name="Ahn S."/>
            <person name="Kim B.-C."/>
        </authorList>
    </citation>
    <scope>NUCLEOTIDE SEQUENCE [LARGE SCALE GENOMIC DNA]</scope>
    <source>
        <strain evidence="2">SK</strain>
    </source>
</reference>
<accession>A0A0L8V597</accession>
<dbReference type="AlphaFoldDB" id="A0A0L8V597"/>
<dbReference type="EMBL" id="LGIA01000181">
    <property type="protein sequence ID" value="KOH43614.1"/>
    <property type="molecule type" value="Genomic_DNA"/>
</dbReference>
<sequence>MISLILFFVEKIFAKVAKGSLFSKLNNNFVQKFKKSQIDE</sequence>
<comment type="caution">
    <text evidence="1">The sequence shown here is derived from an EMBL/GenBank/DDBJ whole genome shotgun (WGS) entry which is preliminary data.</text>
</comment>
<dbReference type="Proteomes" id="UP000036958">
    <property type="component" value="Unassembled WGS sequence"/>
</dbReference>
<name>A0A0L8V597_9BACT</name>